<sequence>MVSSLKEDTCALKEAFLRFADKNQKYSNIVVESLQWGYDGFGGGEEAEGLHHQRFVQRKMEENLLCKERNLRRQAESQSRILEALNDANMGLEALNHRMKILGAMNSRLHDDEDEDIKEELQTRTHLCSINRDIRVTATG</sequence>
<reference evidence="1 2" key="1">
    <citation type="submission" date="2024-04" db="EMBL/GenBank/DDBJ databases">
        <authorList>
            <person name="Waldvogel A.-M."/>
            <person name="Schoenle A."/>
        </authorList>
    </citation>
    <scope>NUCLEOTIDE SEQUENCE [LARGE SCALE GENOMIC DNA]</scope>
</reference>
<dbReference type="Proteomes" id="UP001497482">
    <property type="component" value="Chromosome 16"/>
</dbReference>
<evidence type="ECO:0000313" key="1">
    <source>
        <dbReference type="EMBL" id="CAL1583476.1"/>
    </source>
</evidence>
<keyword evidence="2" id="KW-1185">Reference proteome</keyword>
<accession>A0AAV2K308</accession>
<evidence type="ECO:0000313" key="2">
    <source>
        <dbReference type="Proteomes" id="UP001497482"/>
    </source>
</evidence>
<name>A0AAV2K308_KNICA</name>
<organism evidence="1 2">
    <name type="scientific">Knipowitschia caucasica</name>
    <name type="common">Caucasian dwarf goby</name>
    <name type="synonym">Pomatoschistus caucasicus</name>
    <dbReference type="NCBI Taxonomy" id="637954"/>
    <lineage>
        <taxon>Eukaryota</taxon>
        <taxon>Metazoa</taxon>
        <taxon>Chordata</taxon>
        <taxon>Craniata</taxon>
        <taxon>Vertebrata</taxon>
        <taxon>Euteleostomi</taxon>
        <taxon>Actinopterygii</taxon>
        <taxon>Neopterygii</taxon>
        <taxon>Teleostei</taxon>
        <taxon>Neoteleostei</taxon>
        <taxon>Acanthomorphata</taxon>
        <taxon>Gobiaria</taxon>
        <taxon>Gobiiformes</taxon>
        <taxon>Gobioidei</taxon>
        <taxon>Gobiidae</taxon>
        <taxon>Gobiinae</taxon>
        <taxon>Knipowitschia</taxon>
    </lineage>
</organism>
<dbReference type="EMBL" id="OZ035838">
    <property type="protein sequence ID" value="CAL1583476.1"/>
    <property type="molecule type" value="Genomic_DNA"/>
</dbReference>
<protein>
    <submittedName>
        <fullName evidence="1">Uncharacterized protein</fullName>
    </submittedName>
</protein>
<proteinExistence type="predicted"/>
<gene>
    <name evidence="1" type="ORF">KC01_LOCUS13942</name>
</gene>
<dbReference type="AlphaFoldDB" id="A0AAV2K308"/>